<name>A0ABT8DW33_9BURK</name>
<evidence type="ECO:0000313" key="2">
    <source>
        <dbReference type="Proteomes" id="UP001228044"/>
    </source>
</evidence>
<reference evidence="1 2" key="1">
    <citation type="submission" date="2023-06" db="EMBL/GenBank/DDBJ databases">
        <title>Pelomonas sp. PFR6 16S ribosomal RNA gene Genome sequencing and assembly.</title>
        <authorList>
            <person name="Woo H."/>
        </authorList>
    </citation>
    <scope>NUCLEOTIDE SEQUENCE [LARGE SCALE GENOMIC DNA]</scope>
    <source>
        <strain evidence="1 2">PFR6</strain>
    </source>
</reference>
<keyword evidence="2" id="KW-1185">Reference proteome</keyword>
<accession>A0ABT8DW33</accession>
<organism evidence="1 2">
    <name type="scientific">Roseateles violae</name>
    <dbReference type="NCBI Taxonomy" id="3058042"/>
    <lineage>
        <taxon>Bacteria</taxon>
        <taxon>Pseudomonadati</taxon>
        <taxon>Pseudomonadota</taxon>
        <taxon>Betaproteobacteria</taxon>
        <taxon>Burkholderiales</taxon>
        <taxon>Sphaerotilaceae</taxon>
        <taxon>Roseateles</taxon>
    </lineage>
</organism>
<evidence type="ECO:0000313" key="1">
    <source>
        <dbReference type="EMBL" id="MDN3920597.1"/>
    </source>
</evidence>
<evidence type="ECO:0008006" key="3">
    <source>
        <dbReference type="Google" id="ProtNLM"/>
    </source>
</evidence>
<dbReference type="Proteomes" id="UP001228044">
    <property type="component" value="Unassembled WGS sequence"/>
</dbReference>
<proteinExistence type="predicted"/>
<dbReference type="EMBL" id="JAUHHC010000002">
    <property type="protein sequence ID" value="MDN3920597.1"/>
    <property type="molecule type" value="Genomic_DNA"/>
</dbReference>
<sequence>MGLLSASAAASAASGQIDSFGASSTAVLAGESVELTAWFSVQTTAGSYTESSPEPDPAEGPQIWEVGRTVTASELLDSVSLSISAIGRELLLHPAAFPGAGFSDHWTISLPFTQPGLHYLELNGSWTSNTQQTTVTQVATRNCGTDDTGVFGCSPWDVQSTEQRIDFPSGGSFEARGIEIHVSALPVPEPARAGLWVLGLGAVLSVAGRRSSSHLSRRGYPALA</sequence>
<protein>
    <recommendedName>
        <fullName evidence="3">PEP-CTERM protein-sorting domain-containing protein</fullName>
    </recommendedName>
</protein>
<gene>
    <name evidence="1" type="ORF">QWJ38_09935</name>
</gene>
<comment type="caution">
    <text evidence="1">The sequence shown here is derived from an EMBL/GenBank/DDBJ whole genome shotgun (WGS) entry which is preliminary data.</text>
</comment>
<dbReference type="RefSeq" id="WP_290358888.1">
    <property type="nucleotide sequence ID" value="NZ_JAUHHC010000002.1"/>
</dbReference>